<accession>E3LGI4</accession>
<dbReference type="AlphaFoldDB" id="E3LGI4"/>
<dbReference type="Proteomes" id="UP000008281">
    <property type="component" value="Unassembled WGS sequence"/>
</dbReference>
<dbReference type="Pfam" id="PF01549">
    <property type="entry name" value="ShK"/>
    <property type="match status" value="1"/>
</dbReference>
<feature type="compositionally biased region" description="Low complexity" evidence="2">
    <location>
        <begin position="55"/>
        <end position="87"/>
    </location>
</feature>
<evidence type="ECO:0000313" key="5">
    <source>
        <dbReference type="EMBL" id="EFO85626.1"/>
    </source>
</evidence>
<evidence type="ECO:0000256" key="2">
    <source>
        <dbReference type="SAM" id="MobiDB-lite"/>
    </source>
</evidence>
<feature type="chain" id="PRO_5003174518" description="ShKT domain-containing protein" evidence="3">
    <location>
        <begin position="18"/>
        <end position="159"/>
    </location>
</feature>
<evidence type="ECO:0000259" key="4">
    <source>
        <dbReference type="PROSITE" id="PS51670"/>
    </source>
</evidence>
<evidence type="ECO:0000256" key="1">
    <source>
        <dbReference type="PROSITE-ProRule" id="PRU01005"/>
    </source>
</evidence>
<dbReference type="SMART" id="SM00254">
    <property type="entry name" value="ShKT"/>
    <property type="match status" value="1"/>
</dbReference>
<dbReference type="OrthoDB" id="5872986at2759"/>
<evidence type="ECO:0000256" key="3">
    <source>
        <dbReference type="SAM" id="SignalP"/>
    </source>
</evidence>
<keyword evidence="1" id="KW-1015">Disulfide bond</keyword>
<dbReference type="HOGENOM" id="CLU_134005_0_0_1"/>
<feature type="region of interest" description="Disordered" evidence="2">
    <location>
        <begin position="32"/>
        <end position="87"/>
    </location>
</feature>
<evidence type="ECO:0000313" key="6">
    <source>
        <dbReference type="Proteomes" id="UP000008281"/>
    </source>
</evidence>
<dbReference type="InParanoid" id="E3LGI4"/>
<keyword evidence="6" id="KW-1185">Reference proteome</keyword>
<dbReference type="Gene3D" id="1.10.10.1940">
    <property type="match status" value="1"/>
</dbReference>
<dbReference type="GeneID" id="9822517"/>
<feature type="disulfide bond" evidence="1">
    <location>
        <begin position="95"/>
        <end position="129"/>
    </location>
</feature>
<sequence length="159" mass="18153">MNFLISLIFLLPILVHSALDSNFQEEQFLKDPQQFEQVEEGSGENTEDVLVSENSTTTSFSRSSSTSTSSTSTPSILTSSTSTHSLTTPAKPINCYDISKRCSKLLPLCTREEYKTIMMRQCARTCNFCPQFVRLPQTARCRDSFHRYNQNRKLIRKCF</sequence>
<dbReference type="RefSeq" id="XP_003116760.2">
    <property type="nucleotide sequence ID" value="XM_003116712.2"/>
</dbReference>
<dbReference type="CTD" id="9822517"/>
<reference evidence="5" key="1">
    <citation type="submission" date="2007-07" db="EMBL/GenBank/DDBJ databases">
        <title>PCAP assembly of the Caenorhabditis remanei genome.</title>
        <authorList>
            <consortium name="The Caenorhabditis remanei Sequencing Consortium"/>
            <person name="Wilson R.K."/>
        </authorList>
    </citation>
    <scope>NUCLEOTIDE SEQUENCE [LARGE SCALE GENOMIC DNA]</scope>
    <source>
        <strain evidence="5">PB4641</strain>
    </source>
</reference>
<organism evidence="6">
    <name type="scientific">Caenorhabditis remanei</name>
    <name type="common">Caenorhabditis vulgaris</name>
    <dbReference type="NCBI Taxonomy" id="31234"/>
    <lineage>
        <taxon>Eukaryota</taxon>
        <taxon>Metazoa</taxon>
        <taxon>Ecdysozoa</taxon>
        <taxon>Nematoda</taxon>
        <taxon>Chromadorea</taxon>
        <taxon>Rhabditida</taxon>
        <taxon>Rhabditina</taxon>
        <taxon>Rhabditomorpha</taxon>
        <taxon>Rhabditoidea</taxon>
        <taxon>Rhabditidae</taxon>
        <taxon>Peloderinae</taxon>
        <taxon>Caenorhabditis</taxon>
    </lineage>
</organism>
<dbReference type="InterPro" id="IPR003582">
    <property type="entry name" value="ShKT_dom"/>
</dbReference>
<gene>
    <name evidence="5" type="ORF">CRE_01569</name>
</gene>
<name>E3LGI4_CAERE</name>
<proteinExistence type="predicted"/>
<feature type="domain" description="ShKT" evidence="4">
    <location>
        <begin position="95"/>
        <end position="129"/>
    </location>
</feature>
<dbReference type="PROSITE" id="PS51670">
    <property type="entry name" value="SHKT"/>
    <property type="match status" value="1"/>
</dbReference>
<comment type="caution">
    <text evidence="1">Lacks conserved residue(s) required for the propagation of feature annotation.</text>
</comment>
<feature type="signal peptide" evidence="3">
    <location>
        <begin position="1"/>
        <end position="17"/>
    </location>
</feature>
<dbReference type="eggNOG" id="ENOG502SVCJ">
    <property type="taxonomic scope" value="Eukaryota"/>
</dbReference>
<feature type="compositionally biased region" description="Acidic residues" evidence="2">
    <location>
        <begin position="37"/>
        <end position="47"/>
    </location>
</feature>
<keyword evidence="3" id="KW-0732">Signal</keyword>
<dbReference type="OMA" id="EYKTIMM"/>
<dbReference type="KEGG" id="crq:GCK72_004975"/>
<dbReference type="EMBL" id="DS268408">
    <property type="protein sequence ID" value="EFO85626.1"/>
    <property type="molecule type" value="Genomic_DNA"/>
</dbReference>
<dbReference type="FunCoup" id="E3LGI4">
    <property type="interactions" value="1764"/>
</dbReference>
<dbReference type="STRING" id="31234.E3LGI4"/>
<protein>
    <recommendedName>
        <fullName evidence="4">ShKT domain-containing protein</fullName>
    </recommendedName>
</protein>